<dbReference type="OrthoDB" id="9972493at2"/>
<dbReference type="EMBL" id="QXXA01000007">
    <property type="protein sequence ID" value="NBI06626.1"/>
    <property type="molecule type" value="Genomic_DNA"/>
</dbReference>
<evidence type="ECO:0000313" key="1">
    <source>
        <dbReference type="EMBL" id="NBI06626.1"/>
    </source>
</evidence>
<proteinExistence type="predicted"/>
<keyword evidence="2" id="KW-1185">Reference proteome</keyword>
<protein>
    <submittedName>
        <fullName evidence="1">Uncharacterized protein</fullName>
    </submittedName>
</protein>
<comment type="caution">
    <text evidence="1">The sequence shown here is derived from an EMBL/GenBank/DDBJ whole genome shotgun (WGS) entry which is preliminary data.</text>
</comment>
<sequence length="69" mass="8479">MNDKIYKNDYYIYHLEQVNWLLEQGLKPQRVGIGKHGDYYALFERNQETEDIINRWKLHRRAIQQGIQE</sequence>
<dbReference type="Proteomes" id="UP000467132">
    <property type="component" value="Unassembled WGS sequence"/>
</dbReference>
<gene>
    <name evidence="1" type="ORF">D3Z33_07100</name>
</gene>
<organism evidence="1 2">
    <name type="scientific">Senegalia massiliensis</name>
    <dbReference type="NCBI Taxonomy" id="1720316"/>
    <lineage>
        <taxon>Bacteria</taxon>
        <taxon>Bacillati</taxon>
        <taxon>Bacillota</taxon>
        <taxon>Clostridia</taxon>
        <taxon>Eubacteriales</taxon>
        <taxon>Clostridiaceae</taxon>
        <taxon>Senegalia</taxon>
    </lineage>
</organism>
<evidence type="ECO:0000313" key="2">
    <source>
        <dbReference type="Proteomes" id="UP000467132"/>
    </source>
</evidence>
<name>A0A845QYN4_9CLOT</name>
<reference evidence="1 2" key="1">
    <citation type="submission" date="2018-08" db="EMBL/GenBank/DDBJ databases">
        <title>Murine metabolic-syndrome-specific gut microbial biobank.</title>
        <authorList>
            <person name="Liu C."/>
        </authorList>
    </citation>
    <scope>NUCLEOTIDE SEQUENCE [LARGE SCALE GENOMIC DNA]</scope>
    <source>
        <strain evidence="1 2">583</strain>
    </source>
</reference>
<accession>A0A845QYN4</accession>
<dbReference type="RefSeq" id="WP_160197113.1">
    <property type="nucleotide sequence ID" value="NZ_QXXA01000007.1"/>
</dbReference>
<dbReference type="AlphaFoldDB" id="A0A845QYN4"/>